<organism evidence="9 10">
    <name type="scientific">Deinococcus antarcticus</name>
    <dbReference type="NCBI Taxonomy" id="1298767"/>
    <lineage>
        <taxon>Bacteria</taxon>
        <taxon>Thermotogati</taxon>
        <taxon>Deinococcota</taxon>
        <taxon>Deinococci</taxon>
        <taxon>Deinococcales</taxon>
        <taxon>Deinococcaceae</taxon>
        <taxon>Deinococcus</taxon>
    </lineage>
</organism>
<feature type="domain" description="Bacterial sugar transferase" evidence="8">
    <location>
        <begin position="239"/>
        <end position="421"/>
    </location>
</feature>
<evidence type="ECO:0000256" key="4">
    <source>
        <dbReference type="ARBA" id="ARBA00022692"/>
    </source>
</evidence>
<dbReference type="PANTHER" id="PTHR30576:SF0">
    <property type="entry name" value="UNDECAPRENYL-PHOSPHATE N-ACETYLGALACTOSAMINYL 1-PHOSPHATE TRANSFERASE-RELATED"/>
    <property type="match status" value="1"/>
</dbReference>
<dbReference type="Pfam" id="PF02397">
    <property type="entry name" value="Bac_transf"/>
    <property type="match status" value="1"/>
</dbReference>
<gene>
    <name evidence="9" type="ORF">ACFOPQ_16260</name>
</gene>
<accession>A0ABV8ACJ1</accession>
<comment type="subcellular location">
    <subcellularLocation>
        <location evidence="1">Membrane</location>
        <topology evidence="1">Multi-pass membrane protein</topology>
    </subcellularLocation>
</comment>
<feature type="transmembrane region" description="Helical" evidence="7">
    <location>
        <begin position="20"/>
        <end position="37"/>
    </location>
</feature>
<dbReference type="NCBIfam" id="TIGR03025">
    <property type="entry name" value="EPS_sugtrans"/>
    <property type="match status" value="1"/>
</dbReference>
<dbReference type="InterPro" id="IPR003362">
    <property type="entry name" value="Bact_transf"/>
</dbReference>
<dbReference type="RefSeq" id="WP_380080076.1">
    <property type="nucleotide sequence ID" value="NZ_JBHRZF010000187.1"/>
</dbReference>
<evidence type="ECO:0000256" key="5">
    <source>
        <dbReference type="ARBA" id="ARBA00022989"/>
    </source>
</evidence>
<evidence type="ECO:0000256" key="7">
    <source>
        <dbReference type="SAM" id="Phobius"/>
    </source>
</evidence>
<feature type="transmembrane region" description="Helical" evidence="7">
    <location>
        <begin position="109"/>
        <end position="125"/>
    </location>
</feature>
<proteinExistence type="inferred from homology"/>
<keyword evidence="10" id="KW-1185">Reference proteome</keyword>
<dbReference type="EMBL" id="JBHRZF010000187">
    <property type="protein sequence ID" value="MFC3862316.1"/>
    <property type="molecule type" value="Genomic_DNA"/>
</dbReference>
<evidence type="ECO:0000256" key="6">
    <source>
        <dbReference type="ARBA" id="ARBA00023136"/>
    </source>
</evidence>
<evidence type="ECO:0000313" key="9">
    <source>
        <dbReference type="EMBL" id="MFC3862316.1"/>
    </source>
</evidence>
<sequence length="427" mass="48145">MVPHSNLPSLTGIRLSVRPFWVWDALIYAVVALLAWLTFGRGEDSPVTAAQIIQMRLWFIASLLAYLLAFQVSVGRYFFQRPAGSVLVPVASFLLLALLLGGIGKFASVWAMLPLHLLWLGLAALRQSVAWRLTPPLRLGMTSRPTDDLLRHLPPHRLQYAPIAPHDPLSLHQIDALIIAPDEPRPLQTRALAHAQLMNIPIITQRTLEEELLGKVSLDSIDEGWLQRSAFQSTYQQVKRFLDVTATLLALPLLLPLMAVVAAVVYFNSGRPVLFWQERVGQDGQAFQLVKFRTMTRDSERSGPAFAKSGDQRVTPVGAFLRKFRLDELPQFWNVLRGEMSIIGPRPEQWAFVAEFEESIPLYTTRHWVRPGITGWAQVNQGYTDSVGQTTEKLQYDFFYVKHCSLSLDALIVWKTIQTILTGFGSR</sequence>
<name>A0ABV8ACJ1_9DEIO</name>
<evidence type="ECO:0000256" key="2">
    <source>
        <dbReference type="ARBA" id="ARBA00006464"/>
    </source>
</evidence>
<reference evidence="10" key="1">
    <citation type="journal article" date="2019" name="Int. J. Syst. Evol. Microbiol.">
        <title>The Global Catalogue of Microorganisms (GCM) 10K type strain sequencing project: providing services to taxonomists for standard genome sequencing and annotation.</title>
        <authorList>
            <consortium name="The Broad Institute Genomics Platform"/>
            <consortium name="The Broad Institute Genome Sequencing Center for Infectious Disease"/>
            <person name="Wu L."/>
            <person name="Ma J."/>
        </authorList>
    </citation>
    <scope>NUCLEOTIDE SEQUENCE [LARGE SCALE GENOMIC DNA]</scope>
    <source>
        <strain evidence="10">CCTCC AB 2013263</strain>
    </source>
</reference>
<keyword evidence="4 7" id="KW-0812">Transmembrane</keyword>
<evidence type="ECO:0000313" key="10">
    <source>
        <dbReference type="Proteomes" id="UP001595748"/>
    </source>
</evidence>
<feature type="transmembrane region" description="Helical" evidence="7">
    <location>
        <begin position="86"/>
        <end position="103"/>
    </location>
</feature>
<dbReference type="Proteomes" id="UP001595748">
    <property type="component" value="Unassembled WGS sequence"/>
</dbReference>
<keyword evidence="5 7" id="KW-1133">Transmembrane helix</keyword>
<evidence type="ECO:0000256" key="1">
    <source>
        <dbReference type="ARBA" id="ARBA00004141"/>
    </source>
</evidence>
<feature type="transmembrane region" description="Helical" evidence="7">
    <location>
        <begin position="57"/>
        <end position="79"/>
    </location>
</feature>
<evidence type="ECO:0000256" key="3">
    <source>
        <dbReference type="ARBA" id="ARBA00022679"/>
    </source>
</evidence>
<feature type="transmembrane region" description="Helical" evidence="7">
    <location>
        <begin position="241"/>
        <end position="267"/>
    </location>
</feature>
<comment type="caution">
    <text evidence="9">The sequence shown here is derived from an EMBL/GenBank/DDBJ whole genome shotgun (WGS) entry which is preliminary data.</text>
</comment>
<evidence type="ECO:0000259" key="8">
    <source>
        <dbReference type="Pfam" id="PF02397"/>
    </source>
</evidence>
<dbReference type="PANTHER" id="PTHR30576">
    <property type="entry name" value="COLANIC BIOSYNTHESIS UDP-GLUCOSE LIPID CARRIER TRANSFERASE"/>
    <property type="match status" value="1"/>
</dbReference>
<keyword evidence="3" id="KW-0808">Transferase</keyword>
<dbReference type="InterPro" id="IPR017475">
    <property type="entry name" value="EPS_sugar_tfrase"/>
</dbReference>
<protein>
    <submittedName>
        <fullName evidence="9">Exopolysaccharide biosynthesis polyprenyl glycosylphosphotransferase</fullName>
    </submittedName>
</protein>
<comment type="similarity">
    <text evidence="2">Belongs to the bacterial sugar transferase family.</text>
</comment>
<keyword evidence="6 7" id="KW-0472">Membrane</keyword>